<reference evidence="2 3" key="1">
    <citation type="submission" date="2019-06" db="EMBL/GenBank/DDBJ databases">
        <title>A chromosomal-level reference genome of Carpinus fangiana (Coryloideae, Betulaceae).</title>
        <authorList>
            <person name="Yang X."/>
            <person name="Wang Z."/>
            <person name="Zhang L."/>
            <person name="Hao G."/>
            <person name="Liu J."/>
            <person name="Yang Y."/>
        </authorList>
    </citation>
    <scope>NUCLEOTIDE SEQUENCE [LARGE SCALE GENOMIC DNA]</scope>
    <source>
        <strain evidence="2">Cfa_2016G</strain>
        <tissue evidence="2">Leaf</tissue>
    </source>
</reference>
<evidence type="ECO:0000256" key="1">
    <source>
        <dbReference type="SAM" id="SignalP"/>
    </source>
</evidence>
<keyword evidence="1" id="KW-0732">Signal</keyword>
<proteinExistence type="predicted"/>
<dbReference type="Gene3D" id="3.10.50.10">
    <property type="match status" value="1"/>
</dbReference>
<sequence length="63" mass="6780">MTKICKFVTLSANKLVLGLPFLGNIWTLKNSQENGIGAPVTGLVANDTNTNEKGSLAYKDIKQ</sequence>
<comment type="caution">
    <text evidence="2">The sequence shown here is derived from an EMBL/GenBank/DDBJ whole genome shotgun (WGS) entry which is preliminary data.</text>
</comment>
<evidence type="ECO:0000313" key="3">
    <source>
        <dbReference type="Proteomes" id="UP000327013"/>
    </source>
</evidence>
<dbReference type="AlphaFoldDB" id="A0A5N6L8U3"/>
<organism evidence="2 3">
    <name type="scientific">Carpinus fangiana</name>
    <dbReference type="NCBI Taxonomy" id="176857"/>
    <lineage>
        <taxon>Eukaryota</taxon>
        <taxon>Viridiplantae</taxon>
        <taxon>Streptophyta</taxon>
        <taxon>Embryophyta</taxon>
        <taxon>Tracheophyta</taxon>
        <taxon>Spermatophyta</taxon>
        <taxon>Magnoliopsida</taxon>
        <taxon>eudicotyledons</taxon>
        <taxon>Gunneridae</taxon>
        <taxon>Pentapetalae</taxon>
        <taxon>rosids</taxon>
        <taxon>fabids</taxon>
        <taxon>Fagales</taxon>
        <taxon>Betulaceae</taxon>
        <taxon>Carpinus</taxon>
    </lineage>
</organism>
<name>A0A5N6L8U3_9ROSI</name>
<evidence type="ECO:0000313" key="2">
    <source>
        <dbReference type="EMBL" id="KAC4917514.1"/>
    </source>
</evidence>
<dbReference type="EMBL" id="VIBQ01001072">
    <property type="protein sequence ID" value="KAC4917514.1"/>
    <property type="molecule type" value="Genomic_DNA"/>
</dbReference>
<protein>
    <submittedName>
        <fullName evidence="2">Uncharacterized protein</fullName>
    </submittedName>
</protein>
<feature type="signal peptide" evidence="1">
    <location>
        <begin position="1"/>
        <end position="18"/>
    </location>
</feature>
<dbReference type="InterPro" id="IPR029070">
    <property type="entry name" value="Chitinase_insertion_sf"/>
</dbReference>
<gene>
    <name evidence="2" type="ORF">FH972_027227</name>
</gene>
<feature type="chain" id="PRO_5024405070" evidence="1">
    <location>
        <begin position="19"/>
        <end position="63"/>
    </location>
</feature>
<dbReference type="SUPFAM" id="SSF54556">
    <property type="entry name" value="Chitinase insertion domain"/>
    <property type="match status" value="1"/>
</dbReference>
<dbReference type="OrthoDB" id="73875at2759"/>
<keyword evidence="3" id="KW-1185">Reference proteome</keyword>
<accession>A0A5N6L8U3</accession>
<dbReference type="Proteomes" id="UP000327013">
    <property type="component" value="Unassembled WGS sequence"/>
</dbReference>